<evidence type="ECO:0000256" key="1">
    <source>
        <dbReference type="SAM" id="SignalP"/>
    </source>
</evidence>
<dbReference type="InterPro" id="IPR011992">
    <property type="entry name" value="EF-hand-dom_pair"/>
</dbReference>
<protein>
    <recommendedName>
        <fullName evidence="2">EF-hand domain-containing protein</fullName>
    </recommendedName>
</protein>
<keyword evidence="4" id="KW-1185">Reference proteome</keyword>
<name>M4V5A8_9BACT</name>
<dbReference type="SUPFAM" id="SSF47473">
    <property type="entry name" value="EF-hand"/>
    <property type="match status" value="1"/>
</dbReference>
<evidence type="ECO:0000313" key="3">
    <source>
        <dbReference type="EMBL" id="AGH94507.1"/>
    </source>
</evidence>
<reference evidence="3 4" key="1">
    <citation type="journal article" date="2013" name="ISME J.">
        <title>By their genes ye shall know them: genomic signatures of predatory bacteria.</title>
        <authorList>
            <person name="Pasternak Z."/>
            <person name="Pietrokovski S."/>
            <person name="Rotem O."/>
            <person name="Gophna U."/>
            <person name="Lurie-Weinberger M.N."/>
            <person name="Jurkevitch E."/>
        </authorList>
    </citation>
    <scope>NUCLEOTIDE SEQUENCE [LARGE SCALE GENOMIC DNA]</scope>
    <source>
        <strain evidence="3 4">JSS</strain>
    </source>
</reference>
<dbReference type="AlphaFoldDB" id="M4V5A8"/>
<accession>M4V5A8</accession>
<feature type="chain" id="PRO_5004059969" description="EF-hand domain-containing protein" evidence="1">
    <location>
        <begin position="24"/>
        <end position="134"/>
    </location>
</feature>
<sequence>MKLKTHQKTFAISFLLTALVMTACTVTPGTGKKDSSDFSTERWNHFDIDRNASLDKKEFENFLKDAFAKLDTDGDGFAHTHEVPPSIRRFDRNSDGKVAWAEYQASALEGFAKADTDKNGMLSYAEIASLDFLR</sequence>
<dbReference type="InterPro" id="IPR018247">
    <property type="entry name" value="EF_Hand_1_Ca_BS"/>
</dbReference>
<evidence type="ECO:0000313" key="4">
    <source>
        <dbReference type="Proteomes" id="UP000012040"/>
    </source>
</evidence>
<dbReference type="PATRIC" id="fig|1184267.3.peg.289"/>
<dbReference type="InterPro" id="IPR002048">
    <property type="entry name" value="EF_hand_dom"/>
</dbReference>
<dbReference type="EMBL" id="CP003537">
    <property type="protein sequence ID" value="AGH94507.1"/>
    <property type="molecule type" value="Genomic_DNA"/>
</dbReference>
<dbReference type="Gene3D" id="1.10.238.10">
    <property type="entry name" value="EF-hand"/>
    <property type="match status" value="2"/>
</dbReference>
<dbReference type="RefSeq" id="WP_015468997.1">
    <property type="nucleotide sequence ID" value="NC_020813.1"/>
</dbReference>
<keyword evidence="1" id="KW-0732">Signal</keyword>
<dbReference type="HOGENOM" id="CLU_1892076_0_0_7"/>
<dbReference type="Pfam" id="PF13202">
    <property type="entry name" value="EF-hand_5"/>
    <property type="match status" value="2"/>
</dbReference>
<dbReference type="STRING" id="1184267.A11Q_287"/>
<feature type="domain" description="EF-hand" evidence="2">
    <location>
        <begin position="34"/>
        <end position="69"/>
    </location>
</feature>
<dbReference type="GO" id="GO:0005509">
    <property type="term" value="F:calcium ion binding"/>
    <property type="evidence" value="ECO:0007669"/>
    <property type="project" value="InterPro"/>
</dbReference>
<dbReference type="PROSITE" id="PS51257">
    <property type="entry name" value="PROKAR_LIPOPROTEIN"/>
    <property type="match status" value="1"/>
</dbReference>
<dbReference type="PROSITE" id="PS00018">
    <property type="entry name" value="EF_HAND_1"/>
    <property type="match status" value="1"/>
</dbReference>
<dbReference type="PROSITE" id="PS50222">
    <property type="entry name" value="EF_HAND_2"/>
    <property type="match status" value="1"/>
</dbReference>
<dbReference type="OrthoDB" id="6053359at2"/>
<feature type="signal peptide" evidence="1">
    <location>
        <begin position="1"/>
        <end position="23"/>
    </location>
</feature>
<dbReference type="Proteomes" id="UP000012040">
    <property type="component" value="Chromosome"/>
</dbReference>
<proteinExistence type="predicted"/>
<gene>
    <name evidence="3" type="ORF">A11Q_287</name>
</gene>
<evidence type="ECO:0000259" key="2">
    <source>
        <dbReference type="PROSITE" id="PS50222"/>
    </source>
</evidence>
<dbReference type="KEGG" id="bex:A11Q_287"/>
<organism evidence="3 4">
    <name type="scientific">Pseudobdellovibrio exovorus JSS</name>
    <dbReference type="NCBI Taxonomy" id="1184267"/>
    <lineage>
        <taxon>Bacteria</taxon>
        <taxon>Pseudomonadati</taxon>
        <taxon>Bdellovibrionota</taxon>
        <taxon>Bdellovibrionia</taxon>
        <taxon>Bdellovibrionales</taxon>
        <taxon>Pseudobdellovibrionaceae</taxon>
        <taxon>Pseudobdellovibrio</taxon>
    </lineage>
</organism>